<comment type="subcellular location">
    <subcellularLocation>
        <location evidence="1">Membrane</location>
    </subcellularLocation>
</comment>
<evidence type="ECO:0000313" key="7">
    <source>
        <dbReference type="Proteomes" id="UP000324585"/>
    </source>
</evidence>
<evidence type="ECO:0000256" key="4">
    <source>
        <dbReference type="ARBA" id="ARBA00023136"/>
    </source>
</evidence>
<dbReference type="Pfam" id="PF13664">
    <property type="entry name" value="DUF4149"/>
    <property type="match status" value="1"/>
</dbReference>
<dbReference type="InterPro" id="IPR025423">
    <property type="entry name" value="TMEM205-like"/>
</dbReference>
<keyword evidence="3" id="KW-1133">Transmembrane helix</keyword>
<keyword evidence="2" id="KW-0812">Transmembrane</keyword>
<evidence type="ECO:0000256" key="1">
    <source>
        <dbReference type="ARBA" id="ARBA00004370"/>
    </source>
</evidence>
<sequence length="154" mass="16945">MEKLVGAGMILWTGVMVGVEFMDAPVKFQAPALQEQRWVAMQVGSVLFRHFQKVERVFVALGTAGMALVSMNTGRNRLPRLASFGLVLASVALNHAWVAPRLYDVMQYGIDRRILKKSDVPQELRDKSASLHAWYAALELAKMCGLVGCAAALL</sequence>
<dbReference type="GO" id="GO:0016020">
    <property type="term" value="C:membrane"/>
    <property type="evidence" value="ECO:0007669"/>
    <property type="project" value="UniProtKB-SubCell"/>
</dbReference>
<dbReference type="Proteomes" id="UP000324585">
    <property type="component" value="Unassembled WGS sequence"/>
</dbReference>
<evidence type="ECO:0000259" key="5">
    <source>
        <dbReference type="Pfam" id="PF13664"/>
    </source>
</evidence>
<organism evidence="6 7">
    <name type="scientific">Porphyridium purpureum</name>
    <name type="common">Red alga</name>
    <name type="synonym">Porphyridium cruentum</name>
    <dbReference type="NCBI Taxonomy" id="35688"/>
    <lineage>
        <taxon>Eukaryota</taxon>
        <taxon>Rhodophyta</taxon>
        <taxon>Bangiophyceae</taxon>
        <taxon>Porphyridiales</taxon>
        <taxon>Porphyridiaceae</taxon>
        <taxon>Porphyridium</taxon>
    </lineage>
</organism>
<gene>
    <name evidence="6" type="ORF">FVE85_9780</name>
</gene>
<evidence type="ECO:0000256" key="2">
    <source>
        <dbReference type="ARBA" id="ARBA00022692"/>
    </source>
</evidence>
<accession>A0A5J4YM46</accession>
<keyword evidence="7" id="KW-1185">Reference proteome</keyword>
<evidence type="ECO:0000313" key="6">
    <source>
        <dbReference type="EMBL" id="KAA8491733.1"/>
    </source>
</evidence>
<comment type="caution">
    <text evidence="6">The sequence shown here is derived from an EMBL/GenBank/DDBJ whole genome shotgun (WGS) entry which is preliminary data.</text>
</comment>
<dbReference type="EMBL" id="VRMN01000012">
    <property type="protein sequence ID" value="KAA8491733.1"/>
    <property type="molecule type" value="Genomic_DNA"/>
</dbReference>
<proteinExistence type="predicted"/>
<dbReference type="AlphaFoldDB" id="A0A5J4YM46"/>
<reference evidence="7" key="1">
    <citation type="journal article" date="2019" name="Nat. Commun.">
        <title>Expansion of phycobilisome linker gene families in mesophilic red algae.</title>
        <authorList>
            <person name="Lee J."/>
            <person name="Kim D."/>
            <person name="Bhattacharya D."/>
            <person name="Yoon H.S."/>
        </authorList>
    </citation>
    <scope>NUCLEOTIDE SEQUENCE [LARGE SCALE GENOMIC DNA]</scope>
    <source>
        <strain evidence="7">CCMP 1328</strain>
    </source>
</reference>
<name>A0A5J4YM46_PORPP</name>
<evidence type="ECO:0000256" key="3">
    <source>
        <dbReference type="ARBA" id="ARBA00022989"/>
    </source>
</evidence>
<feature type="domain" description="TMEM205-like" evidence="5">
    <location>
        <begin position="11"/>
        <end position="107"/>
    </location>
</feature>
<protein>
    <recommendedName>
        <fullName evidence="5">TMEM205-like domain-containing protein</fullName>
    </recommendedName>
</protein>
<keyword evidence="4" id="KW-0472">Membrane</keyword>